<evidence type="ECO:0000256" key="6">
    <source>
        <dbReference type="ARBA" id="ARBA00022759"/>
    </source>
</evidence>
<dbReference type="InterPro" id="IPR050092">
    <property type="entry name" value="RNase_H"/>
</dbReference>
<dbReference type="InterPro" id="IPR002156">
    <property type="entry name" value="RNaseH_domain"/>
</dbReference>
<dbReference type="CDD" id="cd09280">
    <property type="entry name" value="RNase_HI_eukaryote_like"/>
    <property type="match status" value="1"/>
</dbReference>
<evidence type="ECO:0000256" key="8">
    <source>
        <dbReference type="SAM" id="MobiDB-lite"/>
    </source>
</evidence>
<evidence type="ECO:0000256" key="3">
    <source>
        <dbReference type="ARBA" id="ARBA00012180"/>
    </source>
</evidence>
<feature type="domain" description="RNase H type-1" evidence="10">
    <location>
        <begin position="526"/>
        <end position="672"/>
    </location>
</feature>
<evidence type="ECO:0000256" key="4">
    <source>
        <dbReference type="ARBA" id="ARBA00022722"/>
    </source>
</evidence>
<keyword evidence="7" id="KW-0378">Hydrolase</keyword>
<dbReference type="PANTHER" id="PTHR10642">
    <property type="entry name" value="RIBONUCLEASE H1"/>
    <property type="match status" value="1"/>
</dbReference>
<keyword evidence="6" id="KW-0255">Endonuclease</keyword>
<sequence>MLKLWPSAAADGQLTPKASDRKSSNPFEASLSSLHPTMASTAPRTPTVTHHLLKTDGVHDTTPLATPTIGQPAAPATTQLSLNPPEFTLKSAPPLRRNHSHTPSIKEKEPQAGATSSRGQLHVKLIAARGLNVTSSRARPYVVVQFEQSEFISRDPIAESDAPVRGVPAALSRVSSAVNVTATKESGLARTIAANTPGSSVSSGSSNGLGSTPSHNPVWKHEVAFDVTQDNTMITFTVYDRQEEDEAFLGMLELKPVLKHDHTVDQWINFNGPNGGGKGLEITNNGAAKKAQRERGSPLTKSVQENFRGFTYSGESVVARAAGILDDNDSYEPEEDDVEEEGEEAGTDSEWEDESPAGRTLARPLSTLLARFSTFASVLAPKKMHNGDYPGQAFFGVYKGRKQRVESTYNQLLANVQDYPGAIYEAFMNRAHATQFSKTGQIPEGAVPVKPGMSRTTISPGISRTMSTPLSVKPAPVDIKPKSSSMDDAVERKPVLGQSQVASGSKPSGRGIRITAALARGATSANTREVQVWTDGSCLGNGKEGATAAYAVYFGPGDPRNEAKRVPGPQTNNTGEILAVIRALEIVDEGVKHMTLYTDSKYAIECLGWLPGWKKRGGMNSSNKPAVHYTMVKYMDALIQRREGRFKIEHVRAHQDNAGNNAADEMARLAAQGHSIPPNRDWELECVRLQKKPLVPVAASPKIAAVDSTRVKVEDDDSDYGYSDIELGDADIDGVDSPVNGNPSDRSVATRDTSLSDDRSAAGKKRARNEPAEEAPDSDVDRKGAKKKVKEQRVKCPECKHKFNVTLRT</sequence>
<evidence type="ECO:0000313" key="11">
    <source>
        <dbReference type="EMBL" id="CAE7220281.1"/>
    </source>
</evidence>
<dbReference type="InterPro" id="IPR000008">
    <property type="entry name" value="C2_dom"/>
</dbReference>
<evidence type="ECO:0000256" key="5">
    <source>
        <dbReference type="ARBA" id="ARBA00022723"/>
    </source>
</evidence>
<feature type="domain" description="C2" evidence="9">
    <location>
        <begin position="99"/>
        <end position="268"/>
    </location>
</feature>
<dbReference type="Pfam" id="PF00075">
    <property type="entry name" value="RNase_H"/>
    <property type="match status" value="1"/>
</dbReference>
<dbReference type="EC" id="3.1.26.4" evidence="3"/>
<evidence type="ECO:0000256" key="2">
    <source>
        <dbReference type="ARBA" id="ARBA00005300"/>
    </source>
</evidence>
<feature type="region of interest" description="Disordered" evidence="8">
    <location>
        <begin position="442"/>
        <end position="490"/>
    </location>
</feature>
<feature type="compositionally biased region" description="Acidic residues" evidence="8">
    <location>
        <begin position="326"/>
        <end position="355"/>
    </location>
</feature>
<comment type="catalytic activity">
    <reaction evidence="1">
        <text>Endonucleolytic cleavage to 5'-phosphomonoester.</text>
        <dbReference type="EC" id="3.1.26.4"/>
    </reaction>
</comment>
<reference evidence="11" key="1">
    <citation type="submission" date="2021-01" db="EMBL/GenBank/DDBJ databases">
        <authorList>
            <person name="Kaushik A."/>
        </authorList>
    </citation>
    <scope>NUCLEOTIDE SEQUENCE</scope>
    <source>
        <strain evidence="11">AG5</strain>
    </source>
</reference>
<keyword evidence="4" id="KW-0540">Nuclease</keyword>
<dbReference type="InterPro" id="IPR037056">
    <property type="entry name" value="RNase_H1_N_sf"/>
</dbReference>
<dbReference type="CDD" id="cd11651">
    <property type="entry name" value="YPK1_N_like"/>
    <property type="match status" value="1"/>
</dbReference>
<name>A0A8H3E6R7_9AGAM</name>
<dbReference type="Proteomes" id="UP000663827">
    <property type="component" value="Unassembled WGS sequence"/>
</dbReference>
<dbReference type="GO" id="GO:0004523">
    <property type="term" value="F:RNA-DNA hybrid ribonuclease activity"/>
    <property type="evidence" value="ECO:0007669"/>
    <property type="project" value="UniProtKB-EC"/>
</dbReference>
<dbReference type="Gene3D" id="3.40.970.10">
    <property type="entry name" value="Ribonuclease H1, N-terminal domain"/>
    <property type="match status" value="1"/>
</dbReference>
<gene>
    <name evidence="11" type="ORF">RDB_LOCUS165890</name>
</gene>
<dbReference type="InterPro" id="IPR035892">
    <property type="entry name" value="C2_domain_sf"/>
</dbReference>
<dbReference type="PROSITE" id="PS50879">
    <property type="entry name" value="RNASE_H_1"/>
    <property type="match status" value="1"/>
</dbReference>
<keyword evidence="5" id="KW-0479">Metal-binding</keyword>
<comment type="caution">
    <text evidence="11">The sequence shown here is derived from an EMBL/GenBank/DDBJ whole genome shotgun (WGS) entry which is preliminary data.</text>
</comment>
<dbReference type="PANTHER" id="PTHR10642:SF26">
    <property type="entry name" value="RIBONUCLEASE H1"/>
    <property type="match status" value="1"/>
</dbReference>
<dbReference type="SMART" id="SM00239">
    <property type="entry name" value="C2"/>
    <property type="match status" value="1"/>
</dbReference>
<dbReference type="Gene3D" id="2.60.40.150">
    <property type="entry name" value="C2 domain"/>
    <property type="match status" value="1"/>
</dbReference>
<dbReference type="InterPro" id="IPR036397">
    <property type="entry name" value="RNaseH_sf"/>
</dbReference>
<feature type="compositionally biased region" description="Polar residues" evidence="8">
    <location>
        <begin position="454"/>
        <end position="470"/>
    </location>
</feature>
<accession>A0A8H3E6R7</accession>
<protein>
    <recommendedName>
        <fullName evidence="3">ribonuclease H</fullName>
        <ecNumber evidence="3">3.1.26.4</ecNumber>
    </recommendedName>
</protein>
<dbReference type="EMBL" id="CAJNJQ010005627">
    <property type="protein sequence ID" value="CAE7220281.1"/>
    <property type="molecule type" value="Genomic_DNA"/>
</dbReference>
<proteinExistence type="inferred from homology"/>
<comment type="similarity">
    <text evidence="2">Belongs to the RNase H family.</text>
</comment>
<dbReference type="Pfam" id="PF00168">
    <property type="entry name" value="C2"/>
    <property type="match status" value="2"/>
</dbReference>
<evidence type="ECO:0000259" key="9">
    <source>
        <dbReference type="PROSITE" id="PS50004"/>
    </source>
</evidence>
<evidence type="ECO:0000256" key="7">
    <source>
        <dbReference type="ARBA" id="ARBA00022801"/>
    </source>
</evidence>
<feature type="region of interest" description="Disordered" evidence="8">
    <location>
        <begin position="1"/>
        <end position="45"/>
    </location>
</feature>
<feature type="compositionally biased region" description="Low complexity" evidence="8">
    <location>
        <begin position="198"/>
        <end position="214"/>
    </location>
</feature>
<evidence type="ECO:0000259" key="10">
    <source>
        <dbReference type="PROSITE" id="PS50879"/>
    </source>
</evidence>
<dbReference type="InterPro" id="IPR012337">
    <property type="entry name" value="RNaseH-like_sf"/>
</dbReference>
<dbReference type="GO" id="GO:0046872">
    <property type="term" value="F:metal ion binding"/>
    <property type="evidence" value="ECO:0007669"/>
    <property type="project" value="UniProtKB-KW"/>
</dbReference>
<dbReference type="SUPFAM" id="SSF49562">
    <property type="entry name" value="C2 domain (Calcium/lipid-binding domain, CaLB)"/>
    <property type="match status" value="1"/>
</dbReference>
<feature type="region of interest" description="Disordered" evidence="8">
    <location>
        <begin position="58"/>
        <end position="119"/>
    </location>
</feature>
<dbReference type="GO" id="GO:0043137">
    <property type="term" value="P:DNA replication, removal of RNA primer"/>
    <property type="evidence" value="ECO:0007669"/>
    <property type="project" value="TreeGrafter"/>
</dbReference>
<dbReference type="Pfam" id="PF01693">
    <property type="entry name" value="Cauli_VI"/>
    <property type="match status" value="1"/>
</dbReference>
<feature type="compositionally biased region" description="Polar residues" evidence="8">
    <location>
        <begin position="739"/>
        <end position="753"/>
    </location>
</feature>
<dbReference type="SUPFAM" id="SSF53098">
    <property type="entry name" value="Ribonuclease H-like"/>
    <property type="match status" value="1"/>
</dbReference>
<dbReference type="Gene3D" id="3.30.420.10">
    <property type="entry name" value="Ribonuclease H-like superfamily/Ribonuclease H"/>
    <property type="match status" value="1"/>
</dbReference>
<feature type="region of interest" description="Disordered" evidence="8">
    <location>
        <begin position="323"/>
        <end position="358"/>
    </location>
</feature>
<dbReference type="GO" id="GO:0003676">
    <property type="term" value="F:nucleic acid binding"/>
    <property type="evidence" value="ECO:0007669"/>
    <property type="project" value="InterPro"/>
</dbReference>
<dbReference type="AlphaFoldDB" id="A0A8H3E6R7"/>
<dbReference type="PROSITE" id="PS50004">
    <property type="entry name" value="C2"/>
    <property type="match status" value="1"/>
</dbReference>
<organism evidence="11 12">
    <name type="scientific">Rhizoctonia solani</name>
    <dbReference type="NCBI Taxonomy" id="456999"/>
    <lineage>
        <taxon>Eukaryota</taxon>
        <taxon>Fungi</taxon>
        <taxon>Dikarya</taxon>
        <taxon>Basidiomycota</taxon>
        <taxon>Agaricomycotina</taxon>
        <taxon>Agaricomycetes</taxon>
        <taxon>Cantharellales</taxon>
        <taxon>Ceratobasidiaceae</taxon>
        <taxon>Rhizoctonia</taxon>
    </lineage>
</organism>
<feature type="region of interest" description="Disordered" evidence="8">
    <location>
        <begin position="714"/>
        <end position="794"/>
    </location>
</feature>
<feature type="region of interest" description="Disordered" evidence="8">
    <location>
        <begin position="191"/>
        <end position="215"/>
    </location>
</feature>
<evidence type="ECO:0000256" key="1">
    <source>
        <dbReference type="ARBA" id="ARBA00000077"/>
    </source>
</evidence>
<evidence type="ECO:0000313" key="12">
    <source>
        <dbReference type="Proteomes" id="UP000663827"/>
    </source>
</evidence>
<dbReference type="InterPro" id="IPR011320">
    <property type="entry name" value="RNase_H1_N"/>
</dbReference>
<feature type="compositionally biased region" description="Polar residues" evidence="8">
    <location>
        <begin position="24"/>
        <end position="45"/>
    </location>
</feature>